<sequence length="375" mass="41307">MGCEEIEQVQDRFRDMTPHEAYQASLSDAGLTTTALGHDWILAAHQAVQAPVEISLPFQEEGFITPEQPSAVAYRLTIGRGQRLTAEVSLTNGEETRVFVDLFRMAENEDDPPRPILSTDSVPGTFEHEPWRGGDFLLRLQPELLRGGTYTVTLQLEAQLAFPVEGHGVRSIQSVFGADRDAGRRSHDGVDIFARRGTPVLATSAGRVNRVQVTNLGGKVVWLRDPIRNSNIYFAHLDSQAVSRGQEVEIGDTLGFVGNTGNARTTPPHLHFGIYRRGEGPVNPDPFLRPPRGTIEEQTADLGQLGEWVRLLNDGIRLRAAPNRRGEVLRELGQYTPLRVLAGSGEYFRVKLPDGAYGYVASRLTEPANLPLGSE</sequence>
<feature type="domain" description="SH3b" evidence="2">
    <location>
        <begin position="314"/>
        <end position="364"/>
    </location>
</feature>
<dbReference type="InterPro" id="IPR003646">
    <property type="entry name" value="SH3-like_bac-type"/>
</dbReference>
<dbReference type="CDD" id="cd12797">
    <property type="entry name" value="M23_peptidase"/>
    <property type="match status" value="1"/>
</dbReference>
<evidence type="ECO:0000259" key="2">
    <source>
        <dbReference type="Pfam" id="PF08239"/>
    </source>
</evidence>
<dbReference type="InterPro" id="IPR016047">
    <property type="entry name" value="M23ase_b-sheet_dom"/>
</dbReference>
<feature type="domain" description="M23ase beta-sheet core" evidence="1">
    <location>
        <begin position="186"/>
        <end position="284"/>
    </location>
</feature>
<organism evidence="3">
    <name type="scientific">marine metagenome</name>
    <dbReference type="NCBI Taxonomy" id="408172"/>
    <lineage>
        <taxon>unclassified sequences</taxon>
        <taxon>metagenomes</taxon>
        <taxon>ecological metagenomes</taxon>
    </lineage>
</organism>
<dbReference type="InterPro" id="IPR050570">
    <property type="entry name" value="Cell_wall_metabolism_enzyme"/>
</dbReference>
<evidence type="ECO:0000313" key="3">
    <source>
        <dbReference type="EMBL" id="SVB28945.1"/>
    </source>
</evidence>
<dbReference type="Gene3D" id="2.70.70.10">
    <property type="entry name" value="Glucose Permease (Domain IIA)"/>
    <property type="match status" value="1"/>
</dbReference>
<accession>A0A382CS58</accession>
<name>A0A382CS58_9ZZZZ</name>
<dbReference type="SUPFAM" id="SSF51261">
    <property type="entry name" value="Duplicated hybrid motif"/>
    <property type="match status" value="1"/>
</dbReference>
<reference evidence="3" key="1">
    <citation type="submission" date="2018-05" db="EMBL/GenBank/DDBJ databases">
        <authorList>
            <person name="Lanie J.A."/>
            <person name="Ng W.-L."/>
            <person name="Kazmierczak K.M."/>
            <person name="Andrzejewski T.M."/>
            <person name="Davidsen T.M."/>
            <person name="Wayne K.J."/>
            <person name="Tettelin H."/>
            <person name="Glass J.I."/>
            <person name="Rusch D."/>
            <person name="Podicherti R."/>
            <person name="Tsui H.-C.T."/>
            <person name="Winkler M.E."/>
        </authorList>
    </citation>
    <scope>NUCLEOTIDE SEQUENCE</scope>
</reference>
<dbReference type="AlphaFoldDB" id="A0A382CS58"/>
<dbReference type="EMBL" id="UINC01035862">
    <property type="protein sequence ID" value="SVB28945.1"/>
    <property type="molecule type" value="Genomic_DNA"/>
</dbReference>
<dbReference type="Pfam" id="PF08239">
    <property type="entry name" value="SH3_3"/>
    <property type="match status" value="1"/>
</dbReference>
<feature type="non-terminal residue" evidence="3">
    <location>
        <position position="375"/>
    </location>
</feature>
<proteinExistence type="predicted"/>
<dbReference type="GO" id="GO:0004222">
    <property type="term" value="F:metalloendopeptidase activity"/>
    <property type="evidence" value="ECO:0007669"/>
    <property type="project" value="TreeGrafter"/>
</dbReference>
<gene>
    <name evidence="3" type="ORF">METZ01_LOCUS181799</name>
</gene>
<dbReference type="PANTHER" id="PTHR21666:SF268">
    <property type="entry name" value="PEPTIDASE M23 DOMAIN-CONTAINING PROTEIN"/>
    <property type="match status" value="1"/>
</dbReference>
<dbReference type="Gene3D" id="2.30.30.40">
    <property type="entry name" value="SH3 Domains"/>
    <property type="match status" value="1"/>
</dbReference>
<dbReference type="Pfam" id="PF01551">
    <property type="entry name" value="Peptidase_M23"/>
    <property type="match status" value="1"/>
</dbReference>
<dbReference type="InterPro" id="IPR011055">
    <property type="entry name" value="Dup_hybrid_motif"/>
</dbReference>
<evidence type="ECO:0000259" key="1">
    <source>
        <dbReference type="Pfam" id="PF01551"/>
    </source>
</evidence>
<dbReference type="PANTHER" id="PTHR21666">
    <property type="entry name" value="PEPTIDASE-RELATED"/>
    <property type="match status" value="1"/>
</dbReference>
<protein>
    <submittedName>
        <fullName evidence="3">Uncharacterized protein</fullName>
    </submittedName>
</protein>